<sequence length="113" mass="12073">MVKNFARSAAVLAATVIASGTMATVGAPPAEARACDGIAAKAHHTIWLRHTRDIDSALVVKWPAGATACRAPELIRAGSEYKVCGGKKWDRWVLLRYKGKQGWAPVVCTNVSD</sequence>
<reference evidence="2 3" key="1">
    <citation type="submission" date="2016-10" db="EMBL/GenBank/DDBJ databases">
        <authorList>
            <person name="de Groot N.N."/>
        </authorList>
    </citation>
    <scope>NUCLEOTIDE SEQUENCE [LARGE SCALE GENOMIC DNA]</scope>
    <source>
        <strain evidence="2 3">DSM 44149</strain>
    </source>
</reference>
<feature type="chain" id="PRO_5039158742" description="SH3 domain-containing protein" evidence="1">
    <location>
        <begin position="24"/>
        <end position="113"/>
    </location>
</feature>
<proteinExistence type="predicted"/>
<evidence type="ECO:0000313" key="2">
    <source>
        <dbReference type="EMBL" id="SDM53393.1"/>
    </source>
</evidence>
<dbReference type="RefSeq" id="WP_030432842.1">
    <property type="nucleotide sequence ID" value="NZ_JOEF01000033.1"/>
</dbReference>
<protein>
    <recommendedName>
        <fullName evidence="4">SH3 domain-containing protein</fullName>
    </recommendedName>
</protein>
<feature type="signal peptide" evidence="1">
    <location>
        <begin position="1"/>
        <end position="23"/>
    </location>
</feature>
<dbReference type="Proteomes" id="UP000183376">
    <property type="component" value="Chromosome I"/>
</dbReference>
<keyword evidence="3" id="KW-1185">Reference proteome</keyword>
<evidence type="ECO:0008006" key="4">
    <source>
        <dbReference type="Google" id="ProtNLM"/>
    </source>
</evidence>
<keyword evidence="1" id="KW-0732">Signal</keyword>
<evidence type="ECO:0000256" key="1">
    <source>
        <dbReference type="SAM" id="SignalP"/>
    </source>
</evidence>
<dbReference type="AlphaFoldDB" id="A0A1G9U0Q0"/>
<gene>
    <name evidence="2" type="ORF">SAMN04489726_2100</name>
</gene>
<name>A0A1G9U0Q0_ALLAB</name>
<dbReference type="STRING" id="211114.SAMN04489726_2100"/>
<organism evidence="2 3">
    <name type="scientific">Allokutzneria albata</name>
    <name type="common">Kibdelosporangium albatum</name>
    <dbReference type="NCBI Taxonomy" id="211114"/>
    <lineage>
        <taxon>Bacteria</taxon>
        <taxon>Bacillati</taxon>
        <taxon>Actinomycetota</taxon>
        <taxon>Actinomycetes</taxon>
        <taxon>Pseudonocardiales</taxon>
        <taxon>Pseudonocardiaceae</taxon>
        <taxon>Allokutzneria</taxon>
    </lineage>
</organism>
<evidence type="ECO:0000313" key="3">
    <source>
        <dbReference type="Proteomes" id="UP000183376"/>
    </source>
</evidence>
<dbReference type="EMBL" id="LT629701">
    <property type="protein sequence ID" value="SDM53393.1"/>
    <property type="molecule type" value="Genomic_DNA"/>
</dbReference>
<accession>A0A1G9U0Q0</accession>
<dbReference type="OrthoDB" id="4294752at2"/>